<evidence type="ECO:0000313" key="1">
    <source>
        <dbReference type="EMBL" id="ONM16716.1"/>
    </source>
</evidence>
<proteinExistence type="predicted"/>
<protein>
    <submittedName>
        <fullName evidence="1">Uncharacterized protein</fullName>
    </submittedName>
</protein>
<dbReference type="OMA" id="RWLAHYI"/>
<reference evidence="1" key="1">
    <citation type="submission" date="2015-12" db="EMBL/GenBank/DDBJ databases">
        <title>Update maize B73 reference genome by single molecule sequencing technologies.</title>
        <authorList>
            <consortium name="Maize Genome Sequencing Project"/>
            <person name="Ware D."/>
        </authorList>
    </citation>
    <scope>NUCLEOTIDE SEQUENCE [LARGE SCALE GENOMIC DNA]</scope>
    <source>
        <tissue evidence="1">Seedling</tissue>
    </source>
</reference>
<dbReference type="ExpressionAtlas" id="A0A1D6E8H0">
    <property type="expression patterns" value="baseline and differential"/>
</dbReference>
<accession>A0A1D6E8H0</accession>
<gene>
    <name evidence="1" type="ORF">ZEAMMB73_Zm00001d003307</name>
</gene>
<organism evidence="1">
    <name type="scientific">Zea mays</name>
    <name type="common">Maize</name>
    <dbReference type="NCBI Taxonomy" id="4577"/>
    <lineage>
        <taxon>Eukaryota</taxon>
        <taxon>Viridiplantae</taxon>
        <taxon>Streptophyta</taxon>
        <taxon>Embryophyta</taxon>
        <taxon>Tracheophyta</taxon>
        <taxon>Spermatophyta</taxon>
        <taxon>Magnoliopsida</taxon>
        <taxon>Liliopsida</taxon>
        <taxon>Poales</taxon>
        <taxon>Poaceae</taxon>
        <taxon>PACMAD clade</taxon>
        <taxon>Panicoideae</taxon>
        <taxon>Andropogonodae</taxon>
        <taxon>Andropogoneae</taxon>
        <taxon>Tripsacinae</taxon>
        <taxon>Zea</taxon>
    </lineage>
</organism>
<dbReference type="STRING" id="4577.A0A1D6E8H0"/>
<dbReference type="InParanoid" id="A0A1D6E8H0"/>
<sequence>MKALEAALQVASVAVVGFLAVAKGTVLTSTVQRAAVVLAAVLCFAASRWLANFIQNFYFQDYIHAYK</sequence>
<dbReference type="EMBL" id="CM007648">
    <property type="protein sequence ID" value="ONM16716.1"/>
    <property type="molecule type" value="Genomic_DNA"/>
</dbReference>
<dbReference type="AlphaFoldDB" id="A0A1D6E8H0"/>
<name>A0A1D6E8H0_MAIZE</name>